<accession>A0A7K1KRH0</accession>
<protein>
    <submittedName>
        <fullName evidence="1">DNA-binding protein</fullName>
    </submittedName>
</protein>
<gene>
    <name evidence="1" type="ORF">GKC30_13635</name>
</gene>
<dbReference type="EMBL" id="WODC01000011">
    <property type="protein sequence ID" value="MUM78677.1"/>
    <property type="molecule type" value="Genomic_DNA"/>
</dbReference>
<evidence type="ECO:0000313" key="2">
    <source>
        <dbReference type="Proteomes" id="UP000461162"/>
    </source>
</evidence>
<dbReference type="AlphaFoldDB" id="A0A7K1KRH0"/>
<reference evidence="1 2" key="1">
    <citation type="submission" date="2019-11" db="EMBL/GenBank/DDBJ databases">
        <title>Pseudodesulfovibrio alkaliphilus, sp. nov., an alkaliphilic sulfate-reducing bacteria from mud volcano of Taman peninsula, Russia.</title>
        <authorList>
            <person name="Frolova A."/>
            <person name="Merkel A.Y."/>
            <person name="Slobodkin A.I."/>
        </authorList>
    </citation>
    <scope>NUCLEOTIDE SEQUENCE [LARGE SCALE GENOMIC DNA]</scope>
    <source>
        <strain evidence="1 2">F-1</strain>
    </source>
</reference>
<evidence type="ECO:0000313" key="1">
    <source>
        <dbReference type="EMBL" id="MUM78677.1"/>
    </source>
</evidence>
<keyword evidence="1" id="KW-0238">DNA-binding</keyword>
<proteinExistence type="predicted"/>
<comment type="caution">
    <text evidence="1">The sequence shown here is derived from an EMBL/GenBank/DDBJ whole genome shotgun (WGS) entry which is preliminary data.</text>
</comment>
<name>A0A7K1KRH0_9BACT</name>
<dbReference type="Proteomes" id="UP000461162">
    <property type="component" value="Unassembled WGS sequence"/>
</dbReference>
<organism evidence="1 2">
    <name type="scientific">Pseudodesulfovibrio alkaliphilus</name>
    <dbReference type="NCBI Taxonomy" id="2661613"/>
    <lineage>
        <taxon>Bacteria</taxon>
        <taxon>Pseudomonadati</taxon>
        <taxon>Thermodesulfobacteriota</taxon>
        <taxon>Desulfovibrionia</taxon>
        <taxon>Desulfovibrionales</taxon>
        <taxon>Desulfovibrionaceae</taxon>
    </lineage>
</organism>
<dbReference type="RefSeq" id="WP_155935529.1">
    <property type="nucleotide sequence ID" value="NZ_WODC01000011.1"/>
</dbReference>
<sequence length="68" mass="7884">MEKRNLNTREASDYLKTLGIEFAPQTLEKWRCRGGGPPYKKISMRVYYERTVLDEFASGTTVLRNPAE</sequence>
<dbReference type="GO" id="GO:0003677">
    <property type="term" value="F:DNA binding"/>
    <property type="evidence" value="ECO:0007669"/>
    <property type="project" value="UniProtKB-KW"/>
</dbReference>
<keyword evidence="2" id="KW-1185">Reference proteome</keyword>